<dbReference type="GO" id="GO:0003677">
    <property type="term" value="F:DNA binding"/>
    <property type="evidence" value="ECO:0007669"/>
    <property type="project" value="InterPro"/>
</dbReference>
<comment type="caution">
    <text evidence="4">The sequence shown here is derived from an EMBL/GenBank/DDBJ whole genome shotgun (WGS) entry which is preliminary data.</text>
</comment>
<gene>
    <name evidence="4" type="ORF">ENT60_00830</name>
    <name evidence="3" type="ORF">ENU28_03450</name>
</gene>
<evidence type="ECO:0000313" key="4">
    <source>
        <dbReference type="EMBL" id="HGU47095.1"/>
    </source>
</evidence>
<proteinExistence type="predicted"/>
<organism evidence="4">
    <name type="scientific">candidate division WOR-3 bacterium</name>
    <dbReference type="NCBI Taxonomy" id="2052148"/>
    <lineage>
        <taxon>Bacteria</taxon>
        <taxon>Bacteria division WOR-3</taxon>
    </lineage>
</organism>
<evidence type="ECO:0000259" key="1">
    <source>
        <dbReference type="Pfam" id="PF04471"/>
    </source>
</evidence>
<dbReference type="AlphaFoldDB" id="A0A7C4S2K6"/>
<feature type="domain" description="Thaumarchaeal output" evidence="2">
    <location>
        <begin position="8"/>
        <end position="184"/>
    </location>
</feature>
<dbReference type="Gene3D" id="3.40.1350.10">
    <property type="match status" value="1"/>
</dbReference>
<evidence type="ECO:0000313" key="3">
    <source>
        <dbReference type="EMBL" id="HGQ55505.1"/>
    </source>
</evidence>
<name>A0A7C4S2K6_UNCW3</name>
<dbReference type="EMBL" id="DSZH01000041">
    <property type="protein sequence ID" value="HGU47095.1"/>
    <property type="molecule type" value="Genomic_DNA"/>
</dbReference>
<reference evidence="4" key="1">
    <citation type="journal article" date="2020" name="mSystems">
        <title>Genome- and Community-Level Interaction Insights into Carbon Utilization and Element Cycling Functions of Hydrothermarchaeota in Hydrothermal Sediment.</title>
        <authorList>
            <person name="Zhou Z."/>
            <person name="Liu Y."/>
            <person name="Xu W."/>
            <person name="Pan J."/>
            <person name="Luo Z.H."/>
            <person name="Li M."/>
        </authorList>
    </citation>
    <scope>NUCLEOTIDE SEQUENCE [LARGE SCALE GENOMIC DNA]</scope>
    <source>
        <strain evidence="4">SpSt-594</strain>
        <strain evidence="3">SpSt-655</strain>
    </source>
</reference>
<dbReference type="EMBL" id="DTBX01000122">
    <property type="protein sequence ID" value="HGQ55505.1"/>
    <property type="molecule type" value="Genomic_DNA"/>
</dbReference>
<evidence type="ECO:0000259" key="2">
    <source>
        <dbReference type="Pfam" id="PF18551"/>
    </source>
</evidence>
<dbReference type="InterPro" id="IPR007560">
    <property type="entry name" value="Restrct_endonuc_IV_Mrr"/>
</dbReference>
<accession>A0A7C4S2K6</accession>
<evidence type="ECO:0008006" key="5">
    <source>
        <dbReference type="Google" id="ProtNLM"/>
    </source>
</evidence>
<dbReference type="Pfam" id="PF04471">
    <property type="entry name" value="Mrr_cat"/>
    <property type="match status" value="1"/>
</dbReference>
<dbReference type="InterPro" id="IPR011856">
    <property type="entry name" value="tRNA_endonuc-like_dom_sf"/>
</dbReference>
<feature type="domain" description="Restriction endonuclease type IV Mrr" evidence="1">
    <location>
        <begin position="202"/>
        <end position="306"/>
    </location>
</feature>
<dbReference type="GO" id="GO:0009307">
    <property type="term" value="P:DNA restriction-modification system"/>
    <property type="evidence" value="ECO:0007669"/>
    <property type="project" value="InterPro"/>
</dbReference>
<dbReference type="GO" id="GO:0004519">
    <property type="term" value="F:endonuclease activity"/>
    <property type="evidence" value="ECO:0007669"/>
    <property type="project" value="InterPro"/>
</dbReference>
<protein>
    <recommendedName>
        <fullName evidence="5">Thaumarchaeal output domain-containing protein</fullName>
    </recommendedName>
</protein>
<dbReference type="InterPro" id="IPR040572">
    <property type="entry name" value="TackOD1"/>
</dbReference>
<dbReference type="SUPFAM" id="SSF52980">
    <property type="entry name" value="Restriction endonuclease-like"/>
    <property type="match status" value="1"/>
</dbReference>
<sequence length="314" mass="36995">MFKDERIWKLLEELIEKRKEELTPKFDPTFENLYRFPEAEEILEKPPLTTVYLLEDLVRLGYLRKIFKEKLFLCPVCNSDELKYETFCPKCLSAYILKMKAIEHFCGYLGRLETYQDGKNLRCPKCLKELQIIDEDYKFYPAYYQCQECEEYFKEPKELWRCLKCGAKIEKENLKEVYLFSYQLKEEGISELKLKALPKDRIINFLKSQGYEVEERAKINGRSGAEHEIDILAIKKSGPLEHRIVVGFATAEEEVPAEEVIKLYAKAYDVNAADIILVALPKLSADALHFAKHYRIRVFEKEDLEKLENALLEK</sequence>
<dbReference type="Pfam" id="PF18551">
    <property type="entry name" value="TackOD1"/>
    <property type="match status" value="1"/>
</dbReference>
<dbReference type="InterPro" id="IPR011335">
    <property type="entry name" value="Restrct_endonuc-II-like"/>
</dbReference>